<evidence type="ECO:0000256" key="12">
    <source>
        <dbReference type="RuleBase" id="RU362128"/>
    </source>
</evidence>
<proteinExistence type="inferred from homology"/>
<comment type="similarity">
    <text evidence="2 12">Belongs to the glycosyltransferase 28 family.</text>
</comment>
<evidence type="ECO:0000256" key="11">
    <source>
        <dbReference type="ARBA" id="ARBA00048184"/>
    </source>
</evidence>
<evidence type="ECO:0000256" key="4">
    <source>
        <dbReference type="ARBA" id="ARBA00012614"/>
    </source>
</evidence>
<dbReference type="GO" id="GO:0006488">
    <property type="term" value="P:dolichol-linked oligosaccharide biosynthetic process"/>
    <property type="evidence" value="ECO:0007669"/>
    <property type="project" value="InterPro"/>
</dbReference>
<comment type="function">
    <text evidence="9 12">Involved in protein N-glycosylation. Essential for the second step of the dolichol-linked oligosaccharide pathway.</text>
</comment>
<organism evidence="14 15">
    <name type="scientific">Neolecta irregularis (strain DAH-3)</name>
    <dbReference type="NCBI Taxonomy" id="1198029"/>
    <lineage>
        <taxon>Eukaryota</taxon>
        <taxon>Fungi</taxon>
        <taxon>Dikarya</taxon>
        <taxon>Ascomycota</taxon>
        <taxon>Taphrinomycotina</taxon>
        <taxon>Neolectales</taxon>
        <taxon>Neolectaceae</taxon>
        <taxon>Neolecta</taxon>
    </lineage>
</organism>
<dbReference type="SUPFAM" id="SSF53756">
    <property type="entry name" value="UDP-Glycosyltransferase/glycogen phosphorylase"/>
    <property type="match status" value="1"/>
</dbReference>
<dbReference type="GO" id="GO:0004577">
    <property type="term" value="F:N-acetylglucosaminyldiphosphodolichol N-acetylglucosaminyltransferase activity"/>
    <property type="evidence" value="ECO:0007669"/>
    <property type="project" value="UniProtKB-EC"/>
</dbReference>
<evidence type="ECO:0000256" key="10">
    <source>
        <dbReference type="ARBA" id="ARBA00032061"/>
    </source>
</evidence>
<evidence type="ECO:0000256" key="3">
    <source>
        <dbReference type="ARBA" id="ARBA00011198"/>
    </source>
</evidence>
<dbReference type="PANTHER" id="PTHR12867:SF6">
    <property type="entry name" value="N-ACETYLGLUCOSAMINYLDIPHOSPHODOLICHOL N-ACETYLGLUCOSAMINYLTRANSFERASE"/>
    <property type="match status" value="1"/>
</dbReference>
<dbReference type="STRING" id="1198029.A0A1U7LQA6"/>
<sequence>MSKNNPTSTEVFVTVGSTSFNDLIEAILQCDVLNNLSSAGYRSLRIQFGSGERVFAQRETASKDIQISGFSYSSSLDEEMKNADLVISHAGSGSILEALRLGKKLIVVANQNLMDNHQMELADRLSENHYLLKATPKLHSLGFDQKN</sequence>
<comment type="catalytic activity">
    <reaction evidence="11">
        <text>an N-acetyl-alpha-D-glucosaminyl-diphospho-di-trans,poly-cis-dolichol + UDP-N-acetyl-alpha-D-glucosamine = an N,N'-diacetylchitobiosyl-diphospho-di-trans,poly-cis-dolichol + UDP + H(+)</text>
        <dbReference type="Rhea" id="RHEA:23380"/>
        <dbReference type="Rhea" id="RHEA-COMP:19507"/>
        <dbReference type="Rhea" id="RHEA-COMP:19510"/>
        <dbReference type="ChEBI" id="CHEBI:15378"/>
        <dbReference type="ChEBI" id="CHEBI:57269"/>
        <dbReference type="ChEBI" id="CHEBI:57705"/>
        <dbReference type="ChEBI" id="CHEBI:58223"/>
        <dbReference type="ChEBI" id="CHEBI:58427"/>
        <dbReference type="EC" id="2.4.1.141"/>
    </reaction>
</comment>
<keyword evidence="15" id="KW-1185">Reference proteome</keyword>
<keyword evidence="8 12" id="KW-0256">Endoplasmic reticulum</keyword>
<dbReference type="EMBL" id="LXFE01000597">
    <property type="protein sequence ID" value="OLL24845.1"/>
    <property type="molecule type" value="Genomic_DNA"/>
</dbReference>
<evidence type="ECO:0000256" key="6">
    <source>
        <dbReference type="ARBA" id="ARBA00022676"/>
    </source>
</evidence>
<evidence type="ECO:0000313" key="14">
    <source>
        <dbReference type="EMBL" id="OLL24845.1"/>
    </source>
</evidence>
<evidence type="ECO:0000256" key="2">
    <source>
        <dbReference type="ARBA" id="ARBA00006962"/>
    </source>
</evidence>
<dbReference type="InterPro" id="IPR007235">
    <property type="entry name" value="Glyco_trans_28_C"/>
</dbReference>
<comment type="subcellular location">
    <subcellularLocation>
        <location evidence="1 12">Endoplasmic reticulum</location>
    </subcellularLocation>
</comment>
<dbReference type="EC" id="2.4.1.141" evidence="4 12"/>
<feature type="domain" description="Glycosyl transferase family 28 C-terminal" evidence="13">
    <location>
        <begin position="11"/>
        <end position="132"/>
    </location>
</feature>
<evidence type="ECO:0000256" key="7">
    <source>
        <dbReference type="ARBA" id="ARBA00022679"/>
    </source>
</evidence>
<evidence type="ECO:0000259" key="13">
    <source>
        <dbReference type="Pfam" id="PF04101"/>
    </source>
</evidence>
<keyword evidence="7 12" id="KW-0808">Transferase</keyword>
<dbReference type="GO" id="GO:0005783">
    <property type="term" value="C:endoplasmic reticulum"/>
    <property type="evidence" value="ECO:0007669"/>
    <property type="project" value="UniProtKB-SubCell"/>
</dbReference>
<comment type="caution">
    <text evidence="14">The sequence shown here is derived from an EMBL/GenBank/DDBJ whole genome shotgun (WGS) entry which is preliminary data.</text>
</comment>
<gene>
    <name evidence="12" type="primary">ALG13</name>
    <name evidence="14" type="ORF">NEOLI_003308</name>
</gene>
<dbReference type="Gene3D" id="3.40.50.2000">
    <property type="entry name" value="Glycogen Phosphorylase B"/>
    <property type="match status" value="1"/>
</dbReference>
<dbReference type="InterPro" id="IPR039042">
    <property type="entry name" value="Alg13-like"/>
</dbReference>
<evidence type="ECO:0000256" key="9">
    <source>
        <dbReference type="ARBA" id="ARBA00024804"/>
    </source>
</evidence>
<dbReference type="OrthoDB" id="20273at2759"/>
<name>A0A1U7LQA6_NEOID</name>
<reference evidence="14 15" key="1">
    <citation type="submission" date="2016-04" db="EMBL/GenBank/DDBJ databases">
        <title>Evolutionary innovation and constraint leading to complex multicellularity in the Ascomycota.</title>
        <authorList>
            <person name="Cisse O."/>
            <person name="Nguyen A."/>
            <person name="Hewitt D.A."/>
            <person name="Jedd G."/>
            <person name="Stajich J.E."/>
        </authorList>
    </citation>
    <scope>NUCLEOTIDE SEQUENCE [LARGE SCALE GENOMIC DNA]</scope>
    <source>
        <strain evidence="14 15">DAH-3</strain>
    </source>
</reference>
<keyword evidence="6 12" id="KW-0328">Glycosyltransferase</keyword>
<dbReference type="Pfam" id="PF04101">
    <property type="entry name" value="Glyco_tran_28_C"/>
    <property type="match status" value="1"/>
</dbReference>
<dbReference type="OMA" id="YCKPSQL"/>
<evidence type="ECO:0000256" key="8">
    <source>
        <dbReference type="ARBA" id="ARBA00022824"/>
    </source>
</evidence>
<evidence type="ECO:0000256" key="1">
    <source>
        <dbReference type="ARBA" id="ARBA00004240"/>
    </source>
</evidence>
<evidence type="ECO:0000313" key="15">
    <source>
        <dbReference type="Proteomes" id="UP000186594"/>
    </source>
</evidence>
<dbReference type="AlphaFoldDB" id="A0A1U7LQA6"/>
<protein>
    <recommendedName>
        <fullName evidence="5 12">UDP-N-acetylglucosamine transferase subunit ALG13</fullName>
        <ecNumber evidence="4 12">2.4.1.141</ecNumber>
    </recommendedName>
    <alternativeName>
        <fullName evidence="10 12">Asparagine-linked glycosylation protein 13</fullName>
    </alternativeName>
</protein>
<dbReference type="PANTHER" id="PTHR12867">
    <property type="entry name" value="GLYCOSYL TRANSFERASE-RELATED"/>
    <property type="match status" value="1"/>
</dbReference>
<comment type="subunit">
    <text evidence="3 12">Heterodimer with ALG14 to form a functional enzyme.</text>
</comment>
<evidence type="ECO:0000256" key="5">
    <source>
        <dbReference type="ARBA" id="ARBA00017468"/>
    </source>
</evidence>
<accession>A0A1U7LQA6</accession>
<dbReference type="Proteomes" id="UP000186594">
    <property type="component" value="Unassembled WGS sequence"/>
</dbReference>